<evidence type="ECO:0000313" key="3">
    <source>
        <dbReference type="Proteomes" id="UP001341840"/>
    </source>
</evidence>
<gene>
    <name evidence="2" type="ORF">PIB30_002687</name>
</gene>
<proteinExistence type="predicted"/>
<organism evidence="2 3">
    <name type="scientific">Stylosanthes scabra</name>
    <dbReference type="NCBI Taxonomy" id="79078"/>
    <lineage>
        <taxon>Eukaryota</taxon>
        <taxon>Viridiplantae</taxon>
        <taxon>Streptophyta</taxon>
        <taxon>Embryophyta</taxon>
        <taxon>Tracheophyta</taxon>
        <taxon>Spermatophyta</taxon>
        <taxon>Magnoliopsida</taxon>
        <taxon>eudicotyledons</taxon>
        <taxon>Gunneridae</taxon>
        <taxon>Pentapetalae</taxon>
        <taxon>rosids</taxon>
        <taxon>fabids</taxon>
        <taxon>Fabales</taxon>
        <taxon>Fabaceae</taxon>
        <taxon>Papilionoideae</taxon>
        <taxon>50 kb inversion clade</taxon>
        <taxon>dalbergioids sensu lato</taxon>
        <taxon>Dalbergieae</taxon>
        <taxon>Pterocarpus clade</taxon>
        <taxon>Stylosanthes</taxon>
    </lineage>
</organism>
<feature type="compositionally biased region" description="Polar residues" evidence="1">
    <location>
        <begin position="104"/>
        <end position="125"/>
    </location>
</feature>
<evidence type="ECO:0000313" key="2">
    <source>
        <dbReference type="EMBL" id="MED6118434.1"/>
    </source>
</evidence>
<dbReference type="EMBL" id="JASCZI010030213">
    <property type="protein sequence ID" value="MED6118434.1"/>
    <property type="molecule type" value="Genomic_DNA"/>
</dbReference>
<reference evidence="2 3" key="1">
    <citation type="journal article" date="2023" name="Plants (Basel)">
        <title>Bridging the Gap: Combining Genomics and Transcriptomics Approaches to Understand Stylosanthes scabra, an Orphan Legume from the Brazilian Caatinga.</title>
        <authorList>
            <person name="Ferreira-Neto J.R.C."/>
            <person name="da Silva M.D."/>
            <person name="Binneck E."/>
            <person name="de Melo N.F."/>
            <person name="da Silva R.H."/>
            <person name="de Melo A.L.T.M."/>
            <person name="Pandolfi V."/>
            <person name="Bustamante F.O."/>
            <person name="Brasileiro-Vidal A.C."/>
            <person name="Benko-Iseppon A.M."/>
        </authorList>
    </citation>
    <scope>NUCLEOTIDE SEQUENCE [LARGE SCALE GENOMIC DNA]</scope>
    <source>
        <tissue evidence="2">Leaves</tissue>
    </source>
</reference>
<accession>A0ABU6R231</accession>
<name>A0ABU6R231_9FABA</name>
<sequence length="158" mass="17029">MAPLSLDSTKPHTANQTHAHTGHRPPPPRRPFLILLPLASSAPEVHSHPLTPLRLASPCIVRFVVVASPSHRRLLALLSSRVHRSGSLSHKAYLSSPFCRSHSHQPTSNRRSSASHKSQPTSPSRSAVLAAHVTSLPSSALSMPVVATCKFITNSIFL</sequence>
<protein>
    <submittedName>
        <fullName evidence="2">Uncharacterized protein</fullName>
    </submittedName>
</protein>
<dbReference type="Proteomes" id="UP001341840">
    <property type="component" value="Unassembled WGS sequence"/>
</dbReference>
<keyword evidence="3" id="KW-1185">Reference proteome</keyword>
<evidence type="ECO:0000256" key="1">
    <source>
        <dbReference type="SAM" id="MobiDB-lite"/>
    </source>
</evidence>
<feature type="compositionally biased region" description="Polar residues" evidence="1">
    <location>
        <begin position="1"/>
        <end position="19"/>
    </location>
</feature>
<feature type="region of interest" description="Disordered" evidence="1">
    <location>
        <begin position="98"/>
        <end position="126"/>
    </location>
</feature>
<comment type="caution">
    <text evidence="2">The sequence shown here is derived from an EMBL/GenBank/DDBJ whole genome shotgun (WGS) entry which is preliminary data.</text>
</comment>
<feature type="region of interest" description="Disordered" evidence="1">
    <location>
        <begin position="1"/>
        <end position="31"/>
    </location>
</feature>